<dbReference type="Proteomes" id="UP001165498">
    <property type="component" value="Unassembled WGS sequence"/>
</dbReference>
<sequence length="87" mass="9619">MDDEKTRARETAAARARGLRTLLLMPSCALGMGYLGKKMLPFFSADLGSRRHGKASLPAPWEILVVVLMALLGAYLGYWLARAGRRR</sequence>
<keyword evidence="3" id="KW-1185">Reference proteome</keyword>
<accession>A0ABT1QWW2</accession>
<keyword evidence="1" id="KW-0472">Membrane</keyword>
<feature type="transmembrane region" description="Helical" evidence="1">
    <location>
        <begin position="63"/>
        <end position="81"/>
    </location>
</feature>
<name>A0ABT1QWW2_9GAMM</name>
<evidence type="ECO:0008006" key="4">
    <source>
        <dbReference type="Google" id="ProtNLM"/>
    </source>
</evidence>
<dbReference type="RefSeq" id="WP_255915967.1">
    <property type="nucleotide sequence ID" value="NZ_JANFQO010000021.1"/>
</dbReference>
<evidence type="ECO:0000256" key="1">
    <source>
        <dbReference type="SAM" id="Phobius"/>
    </source>
</evidence>
<keyword evidence="1" id="KW-0812">Transmembrane</keyword>
<keyword evidence="1" id="KW-1133">Transmembrane helix</keyword>
<feature type="transmembrane region" description="Helical" evidence="1">
    <location>
        <begin position="21"/>
        <end position="43"/>
    </location>
</feature>
<organism evidence="2 3">
    <name type="scientific">Tahibacter harae</name>
    <dbReference type="NCBI Taxonomy" id="2963937"/>
    <lineage>
        <taxon>Bacteria</taxon>
        <taxon>Pseudomonadati</taxon>
        <taxon>Pseudomonadota</taxon>
        <taxon>Gammaproteobacteria</taxon>
        <taxon>Lysobacterales</taxon>
        <taxon>Rhodanobacteraceae</taxon>
        <taxon>Tahibacter</taxon>
    </lineage>
</organism>
<evidence type="ECO:0000313" key="3">
    <source>
        <dbReference type="Proteomes" id="UP001165498"/>
    </source>
</evidence>
<protein>
    <recommendedName>
        <fullName evidence="4">Secreted protein with PEP-CTERM sorting signal</fullName>
    </recommendedName>
</protein>
<proteinExistence type="predicted"/>
<evidence type="ECO:0000313" key="2">
    <source>
        <dbReference type="EMBL" id="MCQ4166777.1"/>
    </source>
</evidence>
<gene>
    <name evidence="2" type="ORF">NM961_18855</name>
</gene>
<reference evidence="2" key="1">
    <citation type="submission" date="2022-07" db="EMBL/GenBank/DDBJ databases">
        <title>Tahibacter sp., a new gammaproteobacterium isolated from the silt sample collected at pig farm.</title>
        <authorList>
            <person name="Chen H."/>
        </authorList>
    </citation>
    <scope>NUCLEOTIDE SEQUENCE</scope>
    <source>
        <strain evidence="2">P2K</strain>
    </source>
</reference>
<comment type="caution">
    <text evidence="2">The sequence shown here is derived from an EMBL/GenBank/DDBJ whole genome shotgun (WGS) entry which is preliminary data.</text>
</comment>
<dbReference type="EMBL" id="JANFQO010000021">
    <property type="protein sequence ID" value="MCQ4166777.1"/>
    <property type="molecule type" value="Genomic_DNA"/>
</dbReference>